<dbReference type="RefSeq" id="WP_045080504.1">
    <property type="nucleotide sequence ID" value="NZ_JSVU01000004.1"/>
</dbReference>
<keyword evidence="5 13" id="KW-0812">Transmembrane</keyword>
<feature type="transmembrane region" description="Helical" evidence="13">
    <location>
        <begin position="445"/>
        <end position="473"/>
    </location>
</feature>
<dbReference type="PRINTS" id="PR00326">
    <property type="entry name" value="GTP1OBG"/>
</dbReference>
<dbReference type="Pfam" id="PF02421">
    <property type="entry name" value="FeoB_N"/>
    <property type="match status" value="1"/>
</dbReference>
<evidence type="ECO:0000259" key="14">
    <source>
        <dbReference type="PROSITE" id="PS51711"/>
    </source>
</evidence>
<protein>
    <recommendedName>
        <fullName evidence="12 13">Ferrous iron transport protein B</fullName>
    </recommendedName>
</protein>
<sequence length="699" mass="78234">MAKHINVALIGNPNTGKTSVFNRLTGLNQKVGNYPGITVEKKQGTCKFGRACKVHILDLPGTYSLNASSLDENVVIELLLNKNDKDFPDVAVVVADVENLKRNLLLFTQIKDLGIPTILAINMSDRMKRKAITLDVPLLEEKLQTKIALISSRKNLGFDYLKELIENYNQLSTKPCLNASSISPEYFDRLRKAFPNQDLYKLWLVITQDVNFGKLDRNELKGVASFQTESVSNLKRLQQKETVARYQFINETLKETLHIDTANAKDLRSRLDRVLTHKVWGYVIFFGILLLIFQAIFDWSAYPMDFIDSTFASFSEWAKNTLPPGDFTNLIAEGIIPGLGGIVIFIPQIAFLFLFISILEETGYMSRVVFLMDRVMRRFGLSGKSVVPLVAGTACAIPAIMATRNIENWKERLITILVTPFTTCSARLPVYLIIIALVIPDTRVLGIFSLQGLTLMFMYILGFGAAIFSAYLLDKILKIRSKSFFVVEMPNYKLPLPKNVFITVVEKTKAFVFGAGKIILAISIILWVMASYGPGQFNRAEEIVRADYAGQDVSEEVIESHIESFKLEHSYIGRIGHAIEPAVRPLGYDWKIGIAIVSSFAAREVFVGTLATIYSVGSDDEQTIKSRMAAEVNPVLGGPLFNFASGVSLLLFYAFAMQCMSTLAVVKKETNSWKWPMWQLVVMSAIAYVVALAAYQFLK</sequence>
<feature type="transmembrane region" description="Helical" evidence="13">
    <location>
        <begin position="643"/>
        <end position="666"/>
    </location>
</feature>
<keyword evidence="10 13" id="KW-0342">GTP-binding</keyword>
<dbReference type="Pfam" id="PF07664">
    <property type="entry name" value="FeoB_C"/>
    <property type="match status" value="1"/>
</dbReference>
<reference evidence="15 16" key="1">
    <citation type="submission" date="2014-10" db="EMBL/GenBank/DDBJ databases">
        <title>Genome sequencing of Vitellibacter vladivostokensis KMM 3516.</title>
        <authorList>
            <person name="Thevarajoo S."/>
            <person name="Selvaratnam C."/>
            <person name="Goh K.M."/>
            <person name="Chong C.S."/>
        </authorList>
    </citation>
    <scope>NUCLEOTIDE SEQUENCE [LARGE SCALE GENOMIC DNA]</scope>
    <source>
        <strain evidence="15 16">KMM 3516</strain>
    </source>
</reference>
<comment type="caution">
    <text evidence="15">The sequence shown here is derived from an EMBL/GenBank/DDBJ whole genome shotgun (WGS) entry which is preliminary data.</text>
</comment>
<evidence type="ECO:0000256" key="8">
    <source>
        <dbReference type="ARBA" id="ARBA00023004"/>
    </source>
</evidence>
<dbReference type="InterPro" id="IPR006073">
    <property type="entry name" value="GTP-bd"/>
</dbReference>
<feature type="domain" description="FeoB-type G" evidence="14">
    <location>
        <begin position="4"/>
        <end position="171"/>
    </location>
</feature>
<evidence type="ECO:0000256" key="13">
    <source>
        <dbReference type="RuleBase" id="RU362098"/>
    </source>
</evidence>
<dbReference type="Proteomes" id="UP000033497">
    <property type="component" value="Unassembled WGS sequence"/>
</dbReference>
<accession>A0ABR5DJ37</accession>
<evidence type="ECO:0000256" key="1">
    <source>
        <dbReference type="ARBA" id="ARBA00004651"/>
    </source>
</evidence>
<dbReference type="InterPro" id="IPR011642">
    <property type="entry name" value="Gate_dom"/>
</dbReference>
<feature type="transmembrane region" description="Helical" evidence="13">
    <location>
        <begin position="279"/>
        <end position="297"/>
    </location>
</feature>
<keyword evidence="7 13" id="KW-1133">Transmembrane helix</keyword>
<comment type="similarity">
    <text evidence="13">Belongs to the TRAFAC class TrmE-Era-EngA-EngB-Septin-like GTPase superfamily. FeoB GTPase (TC 9.A.8) family.</text>
</comment>
<evidence type="ECO:0000256" key="2">
    <source>
        <dbReference type="ARBA" id="ARBA00022448"/>
    </source>
</evidence>
<dbReference type="InterPro" id="IPR011640">
    <property type="entry name" value="Fe2_transport_prot_B_C"/>
</dbReference>
<dbReference type="InterPro" id="IPR027417">
    <property type="entry name" value="P-loop_NTPase"/>
</dbReference>
<evidence type="ECO:0000313" key="16">
    <source>
        <dbReference type="Proteomes" id="UP000033497"/>
    </source>
</evidence>
<feature type="transmembrane region" description="Helical" evidence="13">
    <location>
        <begin position="413"/>
        <end position="439"/>
    </location>
</feature>
<evidence type="ECO:0000256" key="11">
    <source>
        <dbReference type="ARBA" id="ARBA00023136"/>
    </source>
</evidence>
<evidence type="ECO:0000256" key="5">
    <source>
        <dbReference type="ARBA" id="ARBA00022692"/>
    </source>
</evidence>
<keyword evidence="8 13" id="KW-0408">Iron</keyword>
<keyword evidence="16" id="KW-1185">Reference proteome</keyword>
<dbReference type="PANTHER" id="PTHR43185:SF1">
    <property type="entry name" value="FE(2+) TRANSPORTER FEOB"/>
    <property type="match status" value="1"/>
</dbReference>
<keyword evidence="4 13" id="KW-0410">Iron transport</keyword>
<dbReference type="InterPro" id="IPR030389">
    <property type="entry name" value="G_FEOB_dom"/>
</dbReference>
<feature type="transmembrane region" description="Helical" evidence="13">
    <location>
        <begin position="678"/>
        <end position="698"/>
    </location>
</feature>
<comment type="function">
    <text evidence="13">Probable transporter of a GTP-driven Fe(2+) uptake system.</text>
</comment>
<dbReference type="PANTHER" id="PTHR43185">
    <property type="entry name" value="FERROUS IRON TRANSPORT PROTEIN B"/>
    <property type="match status" value="1"/>
</dbReference>
<keyword evidence="11 13" id="KW-0472">Membrane</keyword>
<feature type="transmembrane region" description="Helical" evidence="13">
    <location>
        <begin position="339"/>
        <end position="359"/>
    </location>
</feature>
<gene>
    <name evidence="15" type="ORF">MB09_08755</name>
</gene>
<evidence type="ECO:0000256" key="12">
    <source>
        <dbReference type="NCBIfam" id="TIGR00437"/>
    </source>
</evidence>
<dbReference type="NCBIfam" id="TIGR00437">
    <property type="entry name" value="feoB"/>
    <property type="match status" value="1"/>
</dbReference>
<dbReference type="EMBL" id="JSVU01000004">
    <property type="protein sequence ID" value="KJJ38756.1"/>
    <property type="molecule type" value="Genomic_DNA"/>
</dbReference>
<evidence type="ECO:0000256" key="3">
    <source>
        <dbReference type="ARBA" id="ARBA00022475"/>
    </source>
</evidence>
<keyword evidence="9" id="KW-0406">Ion transport</keyword>
<feature type="transmembrane region" description="Helical" evidence="13">
    <location>
        <begin position="510"/>
        <end position="530"/>
    </location>
</feature>
<evidence type="ECO:0000256" key="4">
    <source>
        <dbReference type="ARBA" id="ARBA00022496"/>
    </source>
</evidence>
<proteinExistence type="inferred from homology"/>
<name>A0ABR5DJ37_9FLAO</name>
<dbReference type="InterPro" id="IPR050860">
    <property type="entry name" value="FeoB_GTPase"/>
</dbReference>
<keyword evidence="2 13" id="KW-0813">Transport</keyword>
<keyword evidence="3" id="KW-1003">Cell membrane</keyword>
<evidence type="ECO:0000313" key="15">
    <source>
        <dbReference type="EMBL" id="KJJ38756.1"/>
    </source>
</evidence>
<evidence type="ECO:0000256" key="9">
    <source>
        <dbReference type="ARBA" id="ARBA00023065"/>
    </source>
</evidence>
<dbReference type="Pfam" id="PF07670">
    <property type="entry name" value="Gate"/>
    <property type="match status" value="2"/>
</dbReference>
<keyword evidence="6" id="KW-0547">Nucleotide-binding</keyword>
<evidence type="ECO:0000256" key="7">
    <source>
        <dbReference type="ARBA" id="ARBA00022989"/>
    </source>
</evidence>
<dbReference type="CDD" id="cd01879">
    <property type="entry name" value="FeoB"/>
    <property type="match status" value="1"/>
</dbReference>
<evidence type="ECO:0000256" key="6">
    <source>
        <dbReference type="ARBA" id="ARBA00022741"/>
    </source>
</evidence>
<comment type="subcellular location">
    <subcellularLocation>
        <location evidence="13">Cell inner membrane</location>
        <topology evidence="13">Multi-pass membrane protein</topology>
    </subcellularLocation>
    <subcellularLocation>
        <location evidence="1">Cell membrane</location>
        <topology evidence="1">Multi-pass membrane protein</topology>
    </subcellularLocation>
</comment>
<dbReference type="PROSITE" id="PS51711">
    <property type="entry name" value="G_FEOB"/>
    <property type="match status" value="1"/>
</dbReference>
<organism evidence="15 16">
    <name type="scientific">Aequorivita vladivostokensis</name>
    <dbReference type="NCBI Taxonomy" id="171194"/>
    <lineage>
        <taxon>Bacteria</taxon>
        <taxon>Pseudomonadati</taxon>
        <taxon>Bacteroidota</taxon>
        <taxon>Flavobacteriia</taxon>
        <taxon>Flavobacteriales</taxon>
        <taxon>Flavobacteriaceae</taxon>
        <taxon>Aequorivita</taxon>
    </lineage>
</organism>
<evidence type="ECO:0000256" key="10">
    <source>
        <dbReference type="ARBA" id="ARBA00023134"/>
    </source>
</evidence>
<dbReference type="Gene3D" id="3.40.50.300">
    <property type="entry name" value="P-loop containing nucleotide triphosphate hydrolases"/>
    <property type="match status" value="1"/>
</dbReference>
<feature type="transmembrane region" description="Helical" evidence="13">
    <location>
        <begin position="379"/>
        <end position="401"/>
    </location>
</feature>
<dbReference type="SUPFAM" id="SSF52540">
    <property type="entry name" value="P-loop containing nucleoside triphosphate hydrolases"/>
    <property type="match status" value="1"/>
</dbReference>
<dbReference type="InterPro" id="IPR003373">
    <property type="entry name" value="Fe2_transport_prot-B"/>
</dbReference>